<organism evidence="1 2">
    <name type="scientific">Hirundo rustica rustica</name>
    <dbReference type="NCBI Taxonomy" id="333673"/>
    <lineage>
        <taxon>Eukaryota</taxon>
        <taxon>Metazoa</taxon>
        <taxon>Chordata</taxon>
        <taxon>Craniata</taxon>
        <taxon>Vertebrata</taxon>
        <taxon>Euteleostomi</taxon>
        <taxon>Archelosauria</taxon>
        <taxon>Archosauria</taxon>
        <taxon>Dinosauria</taxon>
        <taxon>Saurischia</taxon>
        <taxon>Theropoda</taxon>
        <taxon>Coelurosauria</taxon>
        <taxon>Aves</taxon>
        <taxon>Neognathae</taxon>
        <taxon>Neoaves</taxon>
        <taxon>Telluraves</taxon>
        <taxon>Australaves</taxon>
        <taxon>Passeriformes</taxon>
        <taxon>Sylvioidea</taxon>
        <taxon>Hirundinidae</taxon>
        <taxon>Hirundo</taxon>
    </lineage>
</organism>
<sequence>MGQSPDQQAEEWLCLSWAPVFLQHSGVKGEKENMSERCHREWMLRAKPDQLQGPGEKVGMKAQVSRLASVGLDCQKDLEAEGQPGALLETSAAQHSCKIPFAGKPSAGWTCTKNEPCAKGQR</sequence>
<dbReference type="Proteomes" id="UP000269221">
    <property type="component" value="Unassembled WGS sequence"/>
</dbReference>
<reference evidence="1 2" key="1">
    <citation type="submission" date="2018-07" db="EMBL/GenBank/DDBJ databases">
        <title>A high quality draft genome assembly of the barn swallow (H. rustica rustica).</title>
        <authorList>
            <person name="Formenti G."/>
            <person name="Chiara M."/>
            <person name="Poveda L."/>
            <person name="Francoijs K.-J."/>
            <person name="Bonisoli-Alquati A."/>
            <person name="Canova L."/>
            <person name="Gianfranceschi L."/>
            <person name="Horner D.S."/>
            <person name="Saino N."/>
        </authorList>
    </citation>
    <scope>NUCLEOTIDE SEQUENCE [LARGE SCALE GENOMIC DNA]</scope>
    <source>
        <strain evidence="1">Chelidonia</strain>
        <tissue evidence="1">Blood</tissue>
    </source>
</reference>
<name>A0A3M0K038_HIRRU</name>
<gene>
    <name evidence="1" type="ORF">DUI87_16047</name>
</gene>
<comment type="caution">
    <text evidence="1">The sequence shown here is derived from an EMBL/GenBank/DDBJ whole genome shotgun (WGS) entry which is preliminary data.</text>
</comment>
<protein>
    <submittedName>
        <fullName evidence="1">Uncharacterized protein</fullName>
    </submittedName>
</protein>
<accession>A0A3M0K038</accession>
<dbReference type="AlphaFoldDB" id="A0A3M0K038"/>
<keyword evidence="2" id="KW-1185">Reference proteome</keyword>
<evidence type="ECO:0000313" key="2">
    <source>
        <dbReference type="Proteomes" id="UP000269221"/>
    </source>
</evidence>
<evidence type="ECO:0000313" key="1">
    <source>
        <dbReference type="EMBL" id="RMC06609.1"/>
    </source>
</evidence>
<dbReference type="EMBL" id="QRBI01000120">
    <property type="protein sequence ID" value="RMC06609.1"/>
    <property type="molecule type" value="Genomic_DNA"/>
</dbReference>
<dbReference type="OrthoDB" id="10590941at2759"/>
<proteinExistence type="predicted"/>